<dbReference type="AlphaFoldDB" id="X1QW20"/>
<reference evidence="1" key="1">
    <citation type="journal article" date="2014" name="Front. Microbiol.">
        <title>High frequency of phylogenetically diverse reductive dehalogenase-homologous genes in deep subseafloor sedimentary metagenomes.</title>
        <authorList>
            <person name="Kawai M."/>
            <person name="Futagami T."/>
            <person name="Toyoda A."/>
            <person name="Takaki Y."/>
            <person name="Nishi S."/>
            <person name="Hori S."/>
            <person name="Arai W."/>
            <person name="Tsubouchi T."/>
            <person name="Morono Y."/>
            <person name="Uchiyama I."/>
            <person name="Ito T."/>
            <person name="Fujiyama A."/>
            <person name="Inagaki F."/>
            <person name="Takami H."/>
        </authorList>
    </citation>
    <scope>NUCLEOTIDE SEQUENCE</scope>
    <source>
        <strain evidence="1">Expedition CK06-06</strain>
    </source>
</reference>
<organism evidence="1">
    <name type="scientific">marine sediment metagenome</name>
    <dbReference type="NCBI Taxonomy" id="412755"/>
    <lineage>
        <taxon>unclassified sequences</taxon>
        <taxon>metagenomes</taxon>
        <taxon>ecological metagenomes</taxon>
    </lineage>
</organism>
<name>X1QW20_9ZZZZ</name>
<proteinExistence type="predicted"/>
<feature type="non-terminal residue" evidence="1">
    <location>
        <position position="1"/>
    </location>
</feature>
<accession>X1QW20</accession>
<comment type="caution">
    <text evidence="1">The sequence shown here is derived from an EMBL/GenBank/DDBJ whole genome shotgun (WGS) entry which is preliminary data.</text>
</comment>
<protein>
    <submittedName>
        <fullName evidence="1">Uncharacterized protein</fullName>
    </submittedName>
</protein>
<evidence type="ECO:0000313" key="1">
    <source>
        <dbReference type="EMBL" id="GAI47469.1"/>
    </source>
</evidence>
<sequence>DNVTAHCMSDTAEGGREDDLEYICTYSHK</sequence>
<dbReference type="EMBL" id="BARV01037061">
    <property type="protein sequence ID" value="GAI47469.1"/>
    <property type="molecule type" value="Genomic_DNA"/>
</dbReference>
<gene>
    <name evidence="1" type="ORF">S06H3_57417</name>
</gene>